<dbReference type="EMBL" id="LT158599">
    <property type="protein sequence ID" value="CVK32762.1"/>
    <property type="molecule type" value="Genomic_DNA"/>
</dbReference>
<proteinExistence type="predicted"/>
<dbReference type="Proteomes" id="UP000069850">
    <property type="component" value="Chromosome 1"/>
</dbReference>
<dbReference type="KEGG" id="mema:MMAB1_1549"/>
<sequence>MQEPAKIKGSPQDETCANIDSRGTANNSSPSGVIRPATSERRAGVVPLYLIKQVVATEIGRCGQKLREIRVVRTGCHYYTITTLTTTGRRPAMTEPGTLSHGTGGALHISVDAERYRIEPEDLKNLLFYGRVIPICEDRSRTTPGGILVSEASLRGGCLRKECQH</sequence>
<evidence type="ECO:0000313" key="2">
    <source>
        <dbReference type="EMBL" id="CVK32762.1"/>
    </source>
</evidence>
<feature type="compositionally biased region" description="Polar residues" evidence="1">
    <location>
        <begin position="21"/>
        <end position="31"/>
    </location>
</feature>
<organism evidence="2 3">
    <name type="scientific">Methanoculleus bourgensis</name>
    <dbReference type="NCBI Taxonomy" id="83986"/>
    <lineage>
        <taxon>Archaea</taxon>
        <taxon>Methanobacteriati</taxon>
        <taxon>Methanobacteriota</taxon>
        <taxon>Stenosarchaea group</taxon>
        <taxon>Methanomicrobia</taxon>
        <taxon>Methanomicrobiales</taxon>
        <taxon>Methanomicrobiaceae</taxon>
        <taxon>Methanoculleus</taxon>
    </lineage>
</organism>
<gene>
    <name evidence="2" type="ORF">MMAB1_1549</name>
</gene>
<feature type="region of interest" description="Disordered" evidence="1">
    <location>
        <begin position="1"/>
        <end position="38"/>
    </location>
</feature>
<evidence type="ECO:0000313" key="3">
    <source>
        <dbReference type="Proteomes" id="UP000069850"/>
    </source>
</evidence>
<dbReference type="AlphaFoldDB" id="A0A0X3BKU6"/>
<name>A0A0X3BKU6_9EURY</name>
<accession>A0A0X3BKU6</accession>
<reference evidence="2 3" key="1">
    <citation type="submission" date="2016-01" db="EMBL/GenBank/DDBJ databases">
        <authorList>
            <person name="Manzoor S."/>
        </authorList>
    </citation>
    <scope>NUCLEOTIDE SEQUENCE [LARGE SCALE GENOMIC DNA]</scope>
    <source>
        <strain evidence="2">Methanoculleus sp MAB1</strain>
    </source>
</reference>
<protein>
    <submittedName>
        <fullName evidence="2">Uncharacterized protein</fullName>
    </submittedName>
</protein>
<evidence type="ECO:0000256" key="1">
    <source>
        <dbReference type="SAM" id="MobiDB-lite"/>
    </source>
</evidence>